<evidence type="ECO:0000313" key="3">
    <source>
        <dbReference type="EMBL" id="TCE86314.1"/>
    </source>
</evidence>
<name>A0A4R0TDV0_BIFLL</name>
<dbReference type="Proteomes" id="UP000292260">
    <property type="component" value="Unassembled WGS sequence"/>
</dbReference>
<dbReference type="RefSeq" id="WP_242667724.1">
    <property type="nucleotide sequence ID" value="NZ_SHQN01000017.1"/>
</dbReference>
<dbReference type="Proteomes" id="UP000291814">
    <property type="component" value="Unassembled WGS sequence"/>
</dbReference>
<proteinExistence type="predicted"/>
<accession>A0A4R0TDV0</accession>
<organism evidence="2 5">
    <name type="scientific">Bifidobacterium longum subsp. longum</name>
    <dbReference type="NCBI Taxonomy" id="1679"/>
    <lineage>
        <taxon>Bacteria</taxon>
        <taxon>Bacillati</taxon>
        <taxon>Actinomycetota</taxon>
        <taxon>Actinomycetes</taxon>
        <taxon>Bifidobacteriales</taxon>
        <taxon>Bifidobacteriaceae</taxon>
        <taxon>Bifidobacterium</taxon>
    </lineage>
</organism>
<protein>
    <submittedName>
        <fullName evidence="2">Uncharacterized protein</fullName>
    </submittedName>
</protein>
<dbReference type="EMBL" id="SHQU01000024">
    <property type="protein sequence ID" value="TCE40734.1"/>
    <property type="molecule type" value="Genomic_DNA"/>
</dbReference>
<feature type="transmembrane region" description="Helical" evidence="1">
    <location>
        <begin position="52"/>
        <end position="71"/>
    </location>
</feature>
<dbReference type="AlphaFoldDB" id="A0A4R0TDV0"/>
<sequence>MTVDYSTWLASLPKFFYLSKGSFLLILVASLLVLCFLLNVCQNLTVLGWEKIQGLVIIVIIAAWAVGALWLSTRIGVEPQYETFVEKTERTFGVSRLKCETLAGCPSDKLPEDRTPATWVQGDRYVKGWILVDNNKVSLAGSHGILLTSKES</sequence>
<reference evidence="2" key="2">
    <citation type="submission" date="2019-02" db="EMBL/GenBank/DDBJ databases">
        <authorList>
            <person name="Odamaki T."/>
        </authorList>
    </citation>
    <scope>NUCLEOTIDE SEQUENCE</scope>
    <source>
        <strain evidence="2">MCC10043</strain>
        <strain evidence="3">MCC10070</strain>
    </source>
</reference>
<keyword evidence="1" id="KW-1133">Transmembrane helix</keyword>
<evidence type="ECO:0000313" key="2">
    <source>
        <dbReference type="EMBL" id="TCE40734.1"/>
    </source>
</evidence>
<evidence type="ECO:0000313" key="5">
    <source>
        <dbReference type="Proteomes" id="UP000292260"/>
    </source>
</evidence>
<evidence type="ECO:0000256" key="1">
    <source>
        <dbReference type="SAM" id="Phobius"/>
    </source>
</evidence>
<evidence type="ECO:0000313" key="4">
    <source>
        <dbReference type="Proteomes" id="UP000291814"/>
    </source>
</evidence>
<dbReference type="EMBL" id="SHRR01000014">
    <property type="protein sequence ID" value="TCE86314.1"/>
    <property type="molecule type" value="Genomic_DNA"/>
</dbReference>
<keyword evidence="1" id="KW-0472">Membrane</keyword>
<reference evidence="4 5" key="1">
    <citation type="journal article" date="2018" name="Sci. Rep.">
        <title>Genomic diversity and distribution of Bifidobacterium longum subsp. longum across the human lifespan.</title>
        <authorList>
            <person name="Odamaki T."/>
            <person name="Bottacini F."/>
            <person name="Kato K."/>
            <person name="Mitsuyama E."/>
            <person name="Yoshida K."/>
            <person name="Horigome A."/>
            <person name="Xiao J.Z."/>
            <person name="van Sinderen D."/>
        </authorList>
    </citation>
    <scope>NUCLEOTIDE SEQUENCE [LARGE SCALE GENOMIC DNA]</scope>
    <source>
        <strain evidence="2 5">MCC10043</strain>
        <strain evidence="3 4">MCC10070</strain>
    </source>
</reference>
<keyword evidence="1" id="KW-0812">Transmembrane</keyword>
<feature type="transmembrane region" description="Helical" evidence="1">
    <location>
        <begin position="21"/>
        <end position="40"/>
    </location>
</feature>
<gene>
    <name evidence="2" type="ORF">MCC10043_1069</name>
    <name evidence="3" type="ORF">MCC10070_0911</name>
</gene>
<comment type="caution">
    <text evidence="2">The sequence shown here is derived from an EMBL/GenBank/DDBJ whole genome shotgun (WGS) entry which is preliminary data.</text>
</comment>